<gene>
    <name evidence="7" type="ORF">HDA37_005289</name>
</gene>
<feature type="transmembrane region" description="Helical" evidence="5">
    <location>
        <begin position="91"/>
        <end position="110"/>
    </location>
</feature>
<evidence type="ECO:0000256" key="5">
    <source>
        <dbReference type="SAM" id="Phobius"/>
    </source>
</evidence>
<dbReference type="GeneID" id="98054941"/>
<feature type="transmembrane region" description="Helical" evidence="5">
    <location>
        <begin position="61"/>
        <end position="79"/>
    </location>
</feature>
<evidence type="ECO:0000256" key="1">
    <source>
        <dbReference type="ARBA" id="ARBA00004651"/>
    </source>
</evidence>
<dbReference type="GO" id="GO:0022857">
    <property type="term" value="F:transmembrane transporter activity"/>
    <property type="evidence" value="ECO:0007669"/>
    <property type="project" value="InterPro"/>
</dbReference>
<dbReference type="InterPro" id="IPR036259">
    <property type="entry name" value="MFS_trans_sf"/>
</dbReference>
<dbReference type="Pfam" id="PF07690">
    <property type="entry name" value="MFS_1"/>
    <property type="match status" value="1"/>
</dbReference>
<evidence type="ECO:0000313" key="8">
    <source>
        <dbReference type="Proteomes" id="UP000549695"/>
    </source>
</evidence>
<evidence type="ECO:0000256" key="4">
    <source>
        <dbReference type="ARBA" id="ARBA00023136"/>
    </source>
</evidence>
<sequence length="117" mass="11885">MSFVVVCAAAGVPAPLYVVYQRSYGISTIALTGAFAVYIVPLLITLLCCDSLSDHVGRRRVTVPAVVIGAVACLVLTTVDASAPLIVGRAAQSASVGLALGALGASSSIWRPRSAPD</sequence>
<evidence type="ECO:0000256" key="2">
    <source>
        <dbReference type="ARBA" id="ARBA00022692"/>
    </source>
</evidence>
<evidence type="ECO:0000256" key="3">
    <source>
        <dbReference type="ARBA" id="ARBA00022989"/>
    </source>
</evidence>
<keyword evidence="3 5" id="KW-1133">Transmembrane helix</keyword>
<proteinExistence type="predicted"/>
<dbReference type="AlphaFoldDB" id="A0A852WE70"/>
<dbReference type="InterPro" id="IPR020846">
    <property type="entry name" value="MFS_dom"/>
</dbReference>
<keyword evidence="8" id="KW-1185">Reference proteome</keyword>
<dbReference type="GO" id="GO:0005886">
    <property type="term" value="C:plasma membrane"/>
    <property type="evidence" value="ECO:0007669"/>
    <property type="project" value="UniProtKB-SubCell"/>
</dbReference>
<comment type="subcellular location">
    <subcellularLocation>
        <location evidence="1">Cell membrane</location>
        <topology evidence="1">Multi-pass membrane protein</topology>
    </subcellularLocation>
</comment>
<organism evidence="7 8">
    <name type="scientific">Pseudonocardia alni</name>
    <name type="common">Amycolata alni</name>
    <dbReference type="NCBI Taxonomy" id="33907"/>
    <lineage>
        <taxon>Bacteria</taxon>
        <taxon>Bacillati</taxon>
        <taxon>Actinomycetota</taxon>
        <taxon>Actinomycetes</taxon>
        <taxon>Pseudonocardiales</taxon>
        <taxon>Pseudonocardiaceae</taxon>
        <taxon>Pseudonocardia</taxon>
    </lineage>
</organism>
<dbReference type="SUPFAM" id="SSF103473">
    <property type="entry name" value="MFS general substrate transporter"/>
    <property type="match status" value="1"/>
</dbReference>
<dbReference type="InterPro" id="IPR011701">
    <property type="entry name" value="MFS"/>
</dbReference>
<reference evidence="7 8" key="1">
    <citation type="submission" date="2020-07" db="EMBL/GenBank/DDBJ databases">
        <title>Sequencing the genomes of 1000 actinobacteria strains.</title>
        <authorList>
            <person name="Klenk H.-P."/>
        </authorList>
    </citation>
    <scope>NUCLEOTIDE SEQUENCE [LARGE SCALE GENOMIC DNA]</scope>
    <source>
        <strain evidence="7 8">DSM 44749</strain>
    </source>
</reference>
<evidence type="ECO:0000259" key="6">
    <source>
        <dbReference type="PROSITE" id="PS50850"/>
    </source>
</evidence>
<name>A0A852WE70_PSEA5</name>
<dbReference type="EMBL" id="JACCCZ010000001">
    <property type="protein sequence ID" value="NYG05004.1"/>
    <property type="molecule type" value="Genomic_DNA"/>
</dbReference>
<protein>
    <submittedName>
        <fullName evidence="7">MFS family permease</fullName>
    </submittedName>
</protein>
<dbReference type="PROSITE" id="PS50850">
    <property type="entry name" value="MFS"/>
    <property type="match status" value="1"/>
</dbReference>
<keyword evidence="4 5" id="KW-0472">Membrane</keyword>
<accession>A0A852WE70</accession>
<dbReference type="Proteomes" id="UP000549695">
    <property type="component" value="Unassembled WGS sequence"/>
</dbReference>
<dbReference type="RefSeq" id="WP_179762568.1">
    <property type="nucleotide sequence ID" value="NZ_BAAAJZ010000011.1"/>
</dbReference>
<feature type="domain" description="Major facilitator superfamily (MFS) profile" evidence="6">
    <location>
        <begin position="1"/>
        <end position="117"/>
    </location>
</feature>
<keyword evidence="2 5" id="KW-0812">Transmembrane</keyword>
<dbReference type="Gene3D" id="1.20.1250.20">
    <property type="entry name" value="MFS general substrate transporter like domains"/>
    <property type="match status" value="1"/>
</dbReference>
<evidence type="ECO:0000313" key="7">
    <source>
        <dbReference type="EMBL" id="NYG05004.1"/>
    </source>
</evidence>
<comment type="caution">
    <text evidence="7">The sequence shown here is derived from an EMBL/GenBank/DDBJ whole genome shotgun (WGS) entry which is preliminary data.</text>
</comment>
<feature type="transmembrane region" description="Helical" evidence="5">
    <location>
        <begin position="26"/>
        <end position="49"/>
    </location>
</feature>